<evidence type="ECO:0000256" key="2">
    <source>
        <dbReference type="ARBA" id="ARBA00022692"/>
    </source>
</evidence>
<evidence type="ECO:0000256" key="3">
    <source>
        <dbReference type="ARBA" id="ARBA00022989"/>
    </source>
</evidence>
<keyword evidence="3 5" id="KW-1133">Transmembrane helix</keyword>
<evidence type="ECO:0000256" key="4">
    <source>
        <dbReference type="ARBA" id="ARBA00023136"/>
    </source>
</evidence>
<comment type="subcellular location">
    <subcellularLocation>
        <location evidence="1">Membrane</location>
        <topology evidence="1">Multi-pass membrane protein</topology>
    </subcellularLocation>
</comment>
<dbReference type="RefSeq" id="WP_237603532.1">
    <property type="nucleotide sequence ID" value="NZ_JAIRBA010000025.1"/>
</dbReference>
<organism evidence="7 8">
    <name type="scientific">Aequorivita vitellina</name>
    <dbReference type="NCBI Taxonomy" id="2874475"/>
    <lineage>
        <taxon>Bacteria</taxon>
        <taxon>Pseudomonadati</taxon>
        <taxon>Bacteroidota</taxon>
        <taxon>Flavobacteriia</taxon>
        <taxon>Flavobacteriales</taxon>
        <taxon>Flavobacteriaceae</taxon>
        <taxon>Aequorivita</taxon>
    </lineage>
</organism>
<reference evidence="7" key="1">
    <citation type="submission" date="2021-09" db="EMBL/GenBank/DDBJ databases">
        <title>Genome of Aequorivita sp. strain F47161.</title>
        <authorList>
            <person name="Wang Y."/>
        </authorList>
    </citation>
    <scope>NUCLEOTIDE SEQUENCE</scope>
    <source>
        <strain evidence="7">F47161</strain>
    </source>
</reference>
<sequence>MFSLDKKYFNAETVVIIISYLYSLLFLYAAVSKLLDFETFTVQLAQSPLLSAFAGVIAWLVPGIEIAIAVLLMVPKFRTLGLYAAFTLMVMFTAYIFIILNYSDFIPCSCGGVLEKLSWTQHLIFNVIFIILAGVAVFFTAQGNNKKTLLLHATLAIIGIGIVALLFAFSEKKMHRNNAFQRRYPHHPANEVQKVDIGYNSYYFAGITEDSIYLGNNSAPLHVLAISKKTQDTLHRFIKLPNYDFPFRAIRVKVTDSIFYVMDGNVPVIFKGSLRELKGTLLPQNHHRFILSEPLDEGYFAIRAYDTITEGNILGRMSDGNSHTTHFYPNILKAYGDVFFDTDGLLLYNAQLKKIIYVYYYRNEYVTIENEFSKYHSGRTIDTISKPVLDVRTIASKNEKRLGKNPILVNIEAATFGNYLLIQSERLGKYESEKMLDGASIIDVYNLEDRTYVFSFYLYHPGLNNTIEFRLDGELLYLIVDHFLITYKLKAEYFTLDSRQ</sequence>
<dbReference type="GO" id="GO:0016020">
    <property type="term" value="C:membrane"/>
    <property type="evidence" value="ECO:0007669"/>
    <property type="project" value="UniProtKB-SubCell"/>
</dbReference>
<dbReference type="Pfam" id="PF07291">
    <property type="entry name" value="MauE"/>
    <property type="match status" value="1"/>
</dbReference>
<comment type="caution">
    <text evidence="7">The sequence shown here is derived from an EMBL/GenBank/DDBJ whole genome shotgun (WGS) entry which is preliminary data.</text>
</comment>
<dbReference type="InterPro" id="IPR009908">
    <property type="entry name" value="Methylamine_util_MauE"/>
</dbReference>
<dbReference type="Proteomes" id="UP001139461">
    <property type="component" value="Unassembled WGS sequence"/>
</dbReference>
<keyword evidence="4 5" id="KW-0472">Membrane</keyword>
<accession>A0A9X1U3Z4</accession>
<feature type="transmembrane region" description="Helical" evidence="5">
    <location>
        <begin position="51"/>
        <end position="73"/>
    </location>
</feature>
<feature type="domain" description="Methylamine utilisation protein MauE" evidence="6">
    <location>
        <begin position="13"/>
        <end position="138"/>
    </location>
</feature>
<keyword evidence="8" id="KW-1185">Reference proteome</keyword>
<gene>
    <name evidence="7" type="ORF">K8089_12000</name>
</gene>
<feature type="transmembrane region" description="Helical" evidence="5">
    <location>
        <begin position="148"/>
        <end position="169"/>
    </location>
</feature>
<evidence type="ECO:0000256" key="1">
    <source>
        <dbReference type="ARBA" id="ARBA00004141"/>
    </source>
</evidence>
<evidence type="ECO:0000259" key="6">
    <source>
        <dbReference type="Pfam" id="PF07291"/>
    </source>
</evidence>
<feature type="transmembrane region" description="Helical" evidence="5">
    <location>
        <begin position="123"/>
        <end position="141"/>
    </location>
</feature>
<dbReference type="EMBL" id="JAIRBA010000025">
    <property type="protein sequence ID" value="MCG2419747.1"/>
    <property type="molecule type" value="Genomic_DNA"/>
</dbReference>
<keyword evidence="2 5" id="KW-0812">Transmembrane</keyword>
<protein>
    <recommendedName>
        <fullName evidence="6">Methylamine utilisation protein MauE domain-containing protein</fullName>
    </recommendedName>
</protein>
<evidence type="ECO:0000313" key="8">
    <source>
        <dbReference type="Proteomes" id="UP001139461"/>
    </source>
</evidence>
<dbReference type="GO" id="GO:0030416">
    <property type="term" value="P:methylamine metabolic process"/>
    <property type="evidence" value="ECO:0007669"/>
    <property type="project" value="InterPro"/>
</dbReference>
<proteinExistence type="predicted"/>
<dbReference type="AlphaFoldDB" id="A0A9X1U3Z4"/>
<feature type="transmembrane region" description="Helical" evidence="5">
    <location>
        <begin position="80"/>
        <end position="103"/>
    </location>
</feature>
<evidence type="ECO:0000313" key="7">
    <source>
        <dbReference type="EMBL" id="MCG2419747.1"/>
    </source>
</evidence>
<feature type="transmembrane region" description="Helical" evidence="5">
    <location>
        <begin position="12"/>
        <end position="31"/>
    </location>
</feature>
<evidence type="ECO:0000256" key="5">
    <source>
        <dbReference type="SAM" id="Phobius"/>
    </source>
</evidence>
<name>A0A9X1U3Z4_9FLAO</name>